<reference evidence="1 2" key="1">
    <citation type="journal article" date="2020" name="Nat. Food">
        <title>A phased Vanilla planifolia genome enables genetic improvement of flavour and production.</title>
        <authorList>
            <person name="Hasing T."/>
            <person name="Tang H."/>
            <person name="Brym M."/>
            <person name="Khazi F."/>
            <person name="Huang T."/>
            <person name="Chambers A.H."/>
        </authorList>
    </citation>
    <scope>NUCLEOTIDE SEQUENCE [LARGE SCALE GENOMIC DNA]</scope>
    <source>
        <tissue evidence="1">Leaf</tissue>
    </source>
</reference>
<dbReference type="GO" id="GO:0042797">
    <property type="term" value="P:tRNA transcription by RNA polymerase III"/>
    <property type="evidence" value="ECO:0007669"/>
    <property type="project" value="TreeGrafter"/>
</dbReference>
<dbReference type="InterPro" id="IPR006886">
    <property type="entry name" value="RNA_pol_III_Rpc5"/>
</dbReference>
<sequence>MVVEVRWRHWIWKDTCKGQSSCNAVVELHAFTKVLSLNSIIQGLQEKTNAALPEVESVTDQIAIKIHDVYVLKSLGKPALDQFRNVVIEYFIGKGRNTKVKKQEIKVAAQYRLQRDVSDADYGQVMK</sequence>
<dbReference type="OrthoDB" id="10253204at2759"/>
<gene>
    <name evidence="1" type="ORF">HPP92_015986</name>
</gene>
<proteinExistence type="predicted"/>
<dbReference type="Proteomes" id="UP000636800">
    <property type="component" value="Chromosome 7"/>
</dbReference>
<comment type="caution">
    <text evidence="1">The sequence shown here is derived from an EMBL/GenBank/DDBJ whole genome shotgun (WGS) entry which is preliminary data.</text>
</comment>
<dbReference type="AlphaFoldDB" id="A0A835USJ5"/>
<dbReference type="EMBL" id="JADCNL010000007">
    <property type="protein sequence ID" value="KAG0474129.1"/>
    <property type="molecule type" value="Genomic_DNA"/>
</dbReference>
<accession>A0A835USJ5</accession>
<organism evidence="1 2">
    <name type="scientific">Vanilla planifolia</name>
    <name type="common">Vanilla</name>
    <dbReference type="NCBI Taxonomy" id="51239"/>
    <lineage>
        <taxon>Eukaryota</taxon>
        <taxon>Viridiplantae</taxon>
        <taxon>Streptophyta</taxon>
        <taxon>Embryophyta</taxon>
        <taxon>Tracheophyta</taxon>
        <taxon>Spermatophyta</taxon>
        <taxon>Magnoliopsida</taxon>
        <taxon>Liliopsida</taxon>
        <taxon>Asparagales</taxon>
        <taxon>Orchidaceae</taxon>
        <taxon>Vanilloideae</taxon>
        <taxon>Vanilleae</taxon>
        <taxon>Vanilla</taxon>
    </lineage>
</organism>
<dbReference type="PANTHER" id="PTHR12069">
    <property type="entry name" value="DNA-DIRECTED RNA POLYMERASES III 80 KDA POLYPEPTIDE RNA POLYMERASE III SUBUNIT 5"/>
    <property type="match status" value="1"/>
</dbReference>
<dbReference type="PANTHER" id="PTHR12069:SF0">
    <property type="entry name" value="DNA-DIRECTED RNA POLYMERASE III SUBUNIT RPC5"/>
    <property type="match status" value="1"/>
</dbReference>
<keyword evidence="2" id="KW-1185">Reference proteome</keyword>
<evidence type="ECO:0000313" key="1">
    <source>
        <dbReference type="EMBL" id="KAG0474129.1"/>
    </source>
</evidence>
<evidence type="ECO:0000313" key="2">
    <source>
        <dbReference type="Proteomes" id="UP000636800"/>
    </source>
</evidence>
<dbReference type="GO" id="GO:0005666">
    <property type="term" value="C:RNA polymerase III complex"/>
    <property type="evidence" value="ECO:0007669"/>
    <property type="project" value="TreeGrafter"/>
</dbReference>
<name>A0A835USJ5_VANPL</name>
<protein>
    <submittedName>
        <fullName evidence="1">Uncharacterized protein</fullName>
    </submittedName>
</protein>